<reference evidence="5" key="1">
    <citation type="journal article" date="2023" name="Plant J.">
        <title>The genome of the king protea, Protea cynaroides.</title>
        <authorList>
            <person name="Chang J."/>
            <person name="Duong T.A."/>
            <person name="Schoeman C."/>
            <person name="Ma X."/>
            <person name="Roodt D."/>
            <person name="Barker N."/>
            <person name="Li Z."/>
            <person name="Van de Peer Y."/>
            <person name="Mizrachi E."/>
        </authorList>
    </citation>
    <scope>NUCLEOTIDE SEQUENCE</scope>
    <source>
        <tissue evidence="5">Young leaves</tissue>
    </source>
</reference>
<gene>
    <name evidence="5" type="ORF">NE237_022734</name>
</gene>
<organism evidence="5 6">
    <name type="scientific">Protea cynaroides</name>
    <dbReference type="NCBI Taxonomy" id="273540"/>
    <lineage>
        <taxon>Eukaryota</taxon>
        <taxon>Viridiplantae</taxon>
        <taxon>Streptophyta</taxon>
        <taxon>Embryophyta</taxon>
        <taxon>Tracheophyta</taxon>
        <taxon>Spermatophyta</taxon>
        <taxon>Magnoliopsida</taxon>
        <taxon>Proteales</taxon>
        <taxon>Proteaceae</taxon>
        <taxon>Protea</taxon>
    </lineage>
</organism>
<dbReference type="PANTHER" id="PTHR11017:SF271">
    <property type="entry name" value="DISEASE RESISTANCE PROTEIN (TIR-NBS-LRR CLASS) FAMILY"/>
    <property type="match status" value="1"/>
</dbReference>
<comment type="caution">
    <text evidence="5">The sequence shown here is derived from an EMBL/GenBank/DDBJ whole genome shotgun (WGS) entry which is preliminary data.</text>
</comment>
<dbReference type="InterPro" id="IPR003591">
    <property type="entry name" value="Leu-rich_rpt_typical-subtyp"/>
</dbReference>
<dbReference type="EMBL" id="JAMYWD010000008">
    <property type="protein sequence ID" value="KAJ4962795.1"/>
    <property type="molecule type" value="Genomic_DNA"/>
</dbReference>
<keyword evidence="3" id="KW-0611">Plant defense</keyword>
<sequence length="595" mass="66818">MFNSEDVSFSIEAFANMCRMRLLQLNYVHLKGGYEHFPKDLRWLCWHGFHLNSIPSNFDMENVVILDMRNSNIKEVWKGIKPLRRLKILNLSNSRHLKKSPNFIGLPNLERLILKGCTSLVEVHESIGFLDKLVVLNLKHCKNLRNLPSSISKLGSLEVLNLFGCSRQVKSNSLFSFFQILASQRKNSNPFTLVPSFSCLYSLRDLNLSFCNLSEGMIPNDIGGLSSLKQLSLSGNSFRSLPASISRLSRLGILNMRGCGNLQLLPDLPSSLGTLDLEYCSSLESLPANMSDLSHLLSLTLDGCRGLRSPLELPSSIGYFGSSGCTSLEVLNLASVYPSLQDLRIDYNRFSSLSDQIDHLTELISVTLDGYPRTRSLPKFPSSLKALFIEGNSSMELTKQILIQSLATSQSIGSICMRGCHHLENILRKKSLFQEIYRSFEVIGRGSEIPEWIRHQSMGSSISFEVSPHSGCMIQGLDISALFATDREGYAFSSSLLICNKSKGIQWDYSGKYWPRPSLIDQDLVWVGHVPVAGLPNYFEDEVGFRAHFEVGDQVEVSVKIEVDDVRGARVQMKNVESCWYTSQMKEKPIQMIDQ</sequence>
<evidence type="ECO:0000313" key="5">
    <source>
        <dbReference type="EMBL" id="KAJ4962795.1"/>
    </source>
</evidence>
<keyword evidence="1" id="KW-0433">Leucine-rich repeat</keyword>
<evidence type="ECO:0000256" key="2">
    <source>
        <dbReference type="ARBA" id="ARBA00022737"/>
    </source>
</evidence>
<evidence type="ECO:0000256" key="3">
    <source>
        <dbReference type="ARBA" id="ARBA00022821"/>
    </source>
</evidence>
<name>A0A9Q0K5J6_9MAGN</name>
<dbReference type="SUPFAM" id="SSF52058">
    <property type="entry name" value="L domain-like"/>
    <property type="match status" value="2"/>
</dbReference>
<dbReference type="Gene3D" id="3.80.10.10">
    <property type="entry name" value="Ribonuclease Inhibitor"/>
    <property type="match status" value="2"/>
</dbReference>
<dbReference type="Proteomes" id="UP001141806">
    <property type="component" value="Unassembled WGS sequence"/>
</dbReference>
<keyword evidence="2" id="KW-0677">Repeat</keyword>
<feature type="domain" description="Disease resistance protein RPS4B/Roq1-like leucine-rich repeats" evidence="4">
    <location>
        <begin position="118"/>
        <end position="287"/>
    </location>
</feature>
<dbReference type="Pfam" id="PF23286">
    <property type="entry name" value="LRR_13"/>
    <property type="match status" value="1"/>
</dbReference>
<dbReference type="SMART" id="SM00369">
    <property type="entry name" value="LRR_TYP"/>
    <property type="match status" value="3"/>
</dbReference>
<evidence type="ECO:0000256" key="1">
    <source>
        <dbReference type="ARBA" id="ARBA00022614"/>
    </source>
</evidence>
<evidence type="ECO:0000313" key="6">
    <source>
        <dbReference type="Proteomes" id="UP001141806"/>
    </source>
</evidence>
<keyword evidence="6" id="KW-1185">Reference proteome</keyword>
<dbReference type="InterPro" id="IPR032675">
    <property type="entry name" value="LRR_dom_sf"/>
</dbReference>
<dbReference type="AlphaFoldDB" id="A0A9Q0K5J6"/>
<dbReference type="InterPro" id="IPR044974">
    <property type="entry name" value="Disease_R_plants"/>
</dbReference>
<dbReference type="PANTHER" id="PTHR11017">
    <property type="entry name" value="LEUCINE-RICH REPEAT-CONTAINING PROTEIN"/>
    <property type="match status" value="1"/>
</dbReference>
<protein>
    <recommendedName>
        <fullName evidence="4">Disease resistance protein RPS4B/Roq1-like leucine-rich repeats domain-containing protein</fullName>
    </recommendedName>
</protein>
<accession>A0A9Q0K5J6</accession>
<evidence type="ECO:0000259" key="4">
    <source>
        <dbReference type="Pfam" id="PF23286"/>
    </source>
</evidence>
<proteinExistence type="predicted"/>
<dbReference type="InterPro" id="IPR058546">
    <property type="entry name" value="RPS4B/Roq1-like_LRR"/>
</dbReference>
<dbReference type="GO" id="GO:0006952">
    <property type="term" value="P:defense response"/>
    <property type="evidence" value="ECO:0007669"/>
    <property type="project" value="InterPro"/>
</dbReference>
<dbReference type="OrthoDB" id="1733683at2759"/>